<dbReference type="FunFam" id="1.10.10.410:FF:000001">
    <property type="entry name" value="Aspartyl/glutamyl-tRNA(Asn/Gln) amidotransferase subunit B"/>
    <property type="match status" value="1"/>
</dbReference>
<feature type="domain" description="Asn/Gln amidotransferase" evidence="11">
    <location>
        <begin position="327"/>
        <end position="474"/>
    </location>
</feature>
<comment type="catalytic activity">
    <reaction evidence="9 10">
        <text>L-glutamyl-tRNA(Gln) + L-glutamine + ATP + H2O = L-glutaminyl-tRNA(Gln) + L-glutamate + ADP + phosphate + H(+)</text>
        <dbReference type="Rhea" id="RHEA:17521"/>
        <dbReference type="Rhea" id="RHEA-COMP:9681"/>
        <dbReference type="Rhea" id="RHEA-COMP:9684"/>
        <dbReference type="ChEBI" id="CHEBI:15377"/>
        <dbReference type="ChEBI" id="CHEBI:15378"/>
        <dbReference type="ChEBI" id="CHEBI:29985"/>
        <dbReference type="ChEBI" id="CHEBI:30616"/>
        <dbReference type="ChEBI" id="CHEBI:43474"/>
        <dbReference type="ChEBI" id="CHEBI:58359"/>
        <dbReference type="ChEBI" id="CHEBI:78520"/>
        <dbReference type="ChEBI" id="CHEBI:78521"/>
        <dbReference type="ChEBI" id="CHEBI:456216"/>
    </reaction>
</comment>
<dbReference type="SMART" id="SM00845">
    <property type="entry name" value="GatB_Yqey"/>
    <property type="match status" value="1"/>
</dbReference>
<dbReference type="EMBL" id="FQZV01000029">
    <property type="protein sequence ID" value="SHJ54504.1"/>
    <property type="molecule type" value="Genomic_DNA"/>
</dbReference>
<dbReference type="NCBIfam" id="NF004014">
    <property type="entry name" value="PRK05477.1-4"/>
    <property type="match status" value="1"/>
</dbReference>
<dbReference type="EC" id="6.3.5.-" evidence="10"/>
<dbReference type="InterPro" id="IPR018027">
    <property type="entry name" value="Asn/Gln_amidotransferase"/>
</dbReference>
<dbReference type="AlphaFoldDB" id="A0A1M6K6D4"/>
<evidence type="ECO:0000313" key="12">
    <source>
        <dbReference type="EMBL" id="SHJ54504.1"/>
    </source>
</evidence>
<evidence type="ECO:0000256" key="6">
    <source>
        <dbReference type="ARBA" id="ARBA00022917"/>
    </source>
</evidence>
<evidence type="ECO:0000256" key="10">
    <source>
        <dbReference type="HAMAP-Rule" id="MF_00121"/>
    </source>
</evidence>
<dbReference type="InterPro" id="IPR014746">
    <property type="entry name" value="Gln_synth/guanido_kin_cat_dom"/>
</dbReference>
<dbReference type="InterPro" id="IPR023168">
    <property type="entry name" value="GatB_Yqey_C_2"/>
</dbReference>
<dbReference type="InterPro" id="IPR042114">
    <property type="entry name" value="GatB_C_1"/>
</dbReference>
<keyword evidence="13" id="KW-1185">Reference proteome</keyword>
<keyword evidence="12" id="KW-0808">Transferase</keyword>
<dbReference type="PROSITE" id="PS01234">
    <property type="entry name" value="GATB"/>
    <property type="match status" value="1"/>
</dbReference>
<protein>
    <recommendedName>
        <fullName evidence="10">Aspartyl/glutamyl-tRNA(Asn/Gln) amidotransferase subunit B</fullName>
        <shortName evidence="10">Asp/Glu-ADT subunit B</shortName>
        <ecNumber evidence="10">6.3.5.-</ecNumber>
    </recommendedName>
</protein>
<dbReference type="InterPro" id="IPR017959">
    <property type="entry name" value="Asn/Gln-tRNA_amidoTrfase_suB/E"/>
</dbReference>
<dbReference type="OrthoDB" id="9804078at2"/>
<evidence type="ECO:0000259" key="11">
    <source>
        <dbReference type="SMART" id="SM00845"/>
    </source>
</evidence>
<keyword evidence="3 10" id="KW-0436">Ligase</keyword>
<dbReference type="GO" id="GO:0016740">
    <property type="term" value="F:transferase activity"/>
    <property type="evidence" value="ECO:0007669"/>
    <property type="project" value="UniProtKB-KW"/>
</dbReference>
<proteinExistence type="inferred from homology"/>
<evidence type="ECO:0000256" key="4">
    <source>
        <dbReference type="ARBA" id="ARBA00022741"/>
    </source>
</evidence>
<dbReference type="GO" id="GO:0050567">
    <property type="term" value="F:glutaminyl-tRNA synthase (glutamine-hydrolyzing) activity"/>
    <property type="evidence" value="ECO:0007669"/>
    <property type="project" value="UniProtKB-UniRule"/>
</dbReference>
<dbReference type="HAMAP" id="MF_00121">
    <property type="entry name" value="GatB"/>
    <property type="match status" value="1"/>
</dbReference>
<dbReference type="PANTHER" id="PTHR11659:SF0">
    <property type="entry name" value="GLUTAMYL-TRNA(GLN) AMIDOTRANSFERASE SUBUNIT B, MITOCHONDRIAL"/>
    <property type="match status" value="1"/>
</dbReference>
<dbReference type="GO" id="GO:0050566">
    <property type="term" value="F:asparaginyl-tRNA synthase (glutamine-hydrolyzing) activity"/>
    <property type="evidence" value="ECO:0007669"/>
    <property type="project" value="RHEA"/>
</dbReference>
<evidence type="ECO:0000256" key="3">
    <source>
        <dbReference type="ARBA" id="ARBA00022598"/>
    </source>
</evidence>
<keyword evidence="6 10" id="KW-0648">Protein biosynthesis</keyword>
<name>A0A1M6K6D4_9FIRM</name>
<accession>A0A1M6K6D4</accession>
<evidence type="ECO:0000256" key="8">
    <source>
        <dbReference type="ARBA" id="ARBA00047380"/>
    </source>
</evidence>
<dbReference type="SUPFAM" id="SSF89095">
    <property type="entry name" value="GatB/YqeY motif"/>
    <property type="match status" value="1"/>
</dbReference>
<dbReference type="NCBIfam" id="NF004012">
    <property type="entry name" value="PRK05477.1-2"/>
    <property type="match status" value="1"/>
</dbReference>
<dbReference type="Gene3D" id="1.10.150.380">
    <property type="entry name" value="GatB domain, N-terminal subdomain"/>
    <property type="match status" value="1"/>
</dbReference>
<reference evidence="13" key="1">
    <citation type="submission" date="2016-11" db="EMBL/GenBank/DDBJ databases">
        <authorList>
            <person name="Varghese N."/>
            <person name="Submissions S."/>
        </authorList>
    </citation>
    <scope>NUCLEOTIDE SEQUENCE [LARGE SCALE GENOMIC DNA]</scope>
    <source>
        <strain evidence="13">DSM 17957</strain>
    </source>
</reference>
<evidence type="ECO:0000256" key="7">
    <source>
        <dbReference type="ARBA" id="ARBA00024799"/>
    </source>
</evidence>
<dbReference type="Pfam" id="PF02637">
    <property type="entry name" value="GatB_Yqey"/>
    <property type="match status" value="1"/>
</dbReference>
<dbReference type="NCBIfam" id="TIGR00133">
    <property type="entry name" value="gatB"/>
    <property type="match status" value="1"/>
</dbReference>
<organism evidence="12 13">
    <name type="scientific">Geosporobacter subterraneus DSM 17957</name>
    <dbReference type="NCBI Taxonomy" id="1121919"/>
    <lineage>
        <taxon>Bacteria</taxon>
        <taxon>Bacillati</taxon>
        <taxon>Bacillota</taxon>
        <taxon>Clostridia</taxon>
        <taxon>Peptostreptococcales</taxon>
        <taxon>Thermotaleaceae</taxon>
        <taxon>Geosporobacter</taxon>
    </lineage>
</organism>
<dbReference type="Pfam" id="PF02934">
    <property type="entry name" value="GatB_N"/>
    <property type="match status" value="1"/>
</dbReference>
<comment type="subunit">
    <text evidence="2 10">Heterotrimer of A, B and C subunits.</text>
</comment>
<dbReference type="InterPro" id="IPR003789">
    <property type="entry name" value="Asn/Gln_tRNA_amidoTrase-B-like"/>
</dbReference>
<evidence type="ECO:0000256" key="2">
    <source>
        <dbReference type="ARBA" id="ARBA00011123"/>
    </source>
</evidence>
<dbReference type="InterPro" id="IPR004413">
    <property type="entry name" value="GatB"/>
</dbReference>
<comment type="catalytic activity">
    <reaction evidence="8 10">
        <text>L-aspartyl-tRNA(Asn) + L-glutamine + ATP + H2O = L-asparaginyl-tRNA(Asn) + L-glutamate + ADP + phosphate + 2 H(+)</text>
        <dbReference type="Rhea" id="RHEA:14513"/>
        <dbReference type="Rhea" id="RHEA-COMP:9674"/>
        <dbReference type="Rhea" id="RHEA-COMP:9677"/>
        <dbReference type="ChEBI" id="CHEBI:15377"/>
        <dbReference type="ChEBI" id="CHEBI:15378"/>
        <dbReference type="ChEBI" id="CHEBI:29985"/>
        <dbReference type="ChEBI" id="CHEBI:30616"/>
        <dbReference type="ChEBI" id="CHEBI:43474"/>
        <dbReference type="ChEBI" id="CHEBI:58359"/>
        <dbReference type="ChEBI" id="CHEBI:78515"/>
        <dbReference type="ChEBI" id="CHEBI:78516"/>
        <dbReference type="ChEBI" id="CHEBI:456216"/>
    </reaction>
</comment>
<evidence type="ECO:0000256" key="5">
    <source>
        <dbReference type="ARBA" id="ARBA00022840"/>
    </source>
</evidence>
<dbReference type="InterPro" id="IPR006075">
    <property type="entry name" value="Asn/Gln-tRNA_Trfase_suB/E_cat"/>
</dbReference>
<keyword evidence="5 10" id="KW-0067">ATP-binding</keyword>
<dbReference type="GO" id="GO:0070681">
    <property type="term" value="P:glutaminyl-tRNAGln biosynthesis via transamidation"/>
    <property type="evidence" value="ECO:0007669"/>
    <property type="project" value="TreeGrafter"/>
</dbReference>
<dbReference type="PANTHER" id="PTHR11659">
    <property type="entry name" value="GLUTAMYL-TRNA GLN AMIDOTRANSFERASE SUBUNIT B MITOCHONDRIAL AND PROKARYOTIC PET112-RELATED"/>
    <property type="match status" value="1"/>
</dbReference>
<dbReference type="SUPFAM" id="SSF55931">
    <property type="entry name" value="Glutamine synthetase/guanido kinase"/>
    <property type="match status" value="1"/>
</dbReference>
<dbReference type="GO" id="GO:0006412">
    <property type="term" value="P:translation"/>
    <property type="evidence" value="ECO:0007669"/>
    <property type="project" value="UniProtKB-UniRule"/>
</dbReference>
<keyword evidence="4 10" id="KW-0547">Nucleotide-binding</keyword>
<dbReference type="Gene3D" id="1.10.10.410">
    <property type="match status" value="1"/>
</dbReference>
<evidence type="ECO:0000256" key="1">
    <source>
        <dbReference type="ARBA" id="ARBA00005306"/>
    </source>
</evidence>
<dbReference type="GO" id="GO:0005524">
    <property type="term" value="F:ATP binding"/>
    <property type="evidence" value="ECO:0007669"/>
    <property type="project" value="UniProtKB-KW"/>
</dbReference>
<comment type="function">
    <text evidence="7 10">Allows the formation of correctly charged Asn-tRNA(Asn) or Gln-tRNA(Gln) through the transamidation of misacylated Asp-tRNA(Asn) or Glu-tRNA(Gln) in organisms which lack either or both of asparaginyl-tRNA or glutaminyl-tRNA synthetases. The reaction takes place in the presence of glutamine and ATP through an activated phospho-Asp-tRNA(Asn) or phospho-Glu-tRNA(Gln).</text>
</comment>
<dbReference type="Proteomes" id="UP000184536">
    <property type="component" value="Unassembled WGS sequence"/>
</dbReference>
<sequence>MAYETIIGLEVHVELETNSKIFCGCSTSFGAEPNTQCCPVCLGLPGSLPKLNEKVIEFAAKAGAALNCEISPYSKMDRKHYFYPDMTKAFQTSQYDLPLCKAGHIYLEKFDKKIRINRIHIEEDAGKLLHMEEENSSLIDYNRVGVPLIEIVSEPDMRSPEEAIEYLRQLKSILEYLEISDCKMEQGSLRCDANISLREVGKKELNAKVELKNINSFKELLKALQKEEKRQLELYEFNESYKVIQETRRWDSAKGRTISMRSKENAHDYRYFPEPDLPGVVMAKEKIQRLYDHLPELPQQKKIRFISEYQLSEIETDILISNRKLSLFFEEAAKYYPQPKIIANWLLVELMKYLKEDTICIDSLKLKPIHLADMLKMIDDHTISGKIAKQVFEEMIQTGKTPQEIVKESGMVQITDTAALENIIEAILAENPKSVEDYRQGKEQALGFLMGQVMKQTKGKANPQIAKETLLKKL</sequence>
<evidence type="ECO:0000256" key="9">
    <source>
        <dbReference type="ARBA" id="ARBA00047913"/>
    </source>
</evidence>
<gene>
    <name evidence="10" type="primary">gatB</name>
    <name evidence="12" type="ORF">SAMN02745975_02327</name>
</gene>
<dbReference type="STRING" id="1121919.SAMN02745975_02327"/>
<dbReference type="RefSeq" id="WP_110941450.1">
    <property type="nucleotide sequence ID" value="NZ_FQZV01000029.1"/>
</dbReference>
<evidence type="ECO:0000313" key="13">
    <source>
        <dbReference type="Proteomes" id="UP000184536"/>
    </source>
</evidence>
<dbReference type="InterPro" id="IPR017958">
    <property type="entry name" value="Gln-tRNA_amidoTrfase_suB_CS"/>
</dbReference>
<comment type="similarity">
    <text evidence="1 10">Belongs to the GatB/GatE family. GatB subfamily.</text>
</comment>